<feature type="compositionally biased region" description="Polar residues" evidence="1">
    <location>
        <begin position="63"/>
        <end position="77"/>
    </location>
</feature>
<reference evidence="3" key="2">
    <citation type="submission" date="2019-10" db="EMBL/GenBank/DDBJ databases">
        <title>A de novo genome assembly of a pear dwarfing rootstock.</title>
        <authorList>
            <person name="Wang F."/>
            <person name="Wang J."/>
            <person name="Li S."/>
            <person name="Zhang Y."/>
            <person name="Fang M."/>
            <person name="Ma L."/>
            <person name="Zhao Y."/>
            <person name="Jiang S."/>
        </authorList>
    </citation>
    <scope>NUCLEOTIDE SEQUENCE [LARGE SCALE GENOMIC DNA]</scope>
</reference>
<dbReference type="AlphaFoldDB" id="A0A5N5F4N4"/>
<organism evidence="2 3">
    <name type="scientific">Pyrus ussuriensis x Pyrus communis</name>
    <dbReference type="NCBI Taxonomy" id="2448454"/>
    <lineage>
        <taxon>Eukaryota</taxon>
        <taxon>Viridiplantae</taxon>
        <taxon>Streptophyta</taxon>
        <taxon>Embryophyta</taxon>
        <taxon>Tracheophyta</taxon>
        <taxon>Spermatophyta</taxon>
        <taxon>Magnoliopsida</taxon>
        <taxon>eudicotyledons</taxon>
        <taxon>Gunneridae</taxon>
        <taxon>Pentapetalae</taxon>
        <taxon>rosids</taxon>
        <taxon>fabids</taxon>
        <taxon>Rosales</taxon>
        <taxon>Rosaceae</taxon>
        <taxon>Amygdaloideae</taxon>
        <taxon>Maleae</taxon>
        <taxon>Pyrus</taxon>
    </lineage>
</organism>
<evidence type="ECO:0000313" key="2">
    <source>
        <dbReference type="EMBL" id="KAB2596150.1"/>
    </source>
</evidence>
<evidence type="ECO:0000313" key="3">
    <source>
        <dbReference type="Proteomes" id="UP000327157"/>
    </source>
</evidence>
<comment type="caution">
    <text evidence="2">The sequence shown here is derived from an EMBL/GenBank/DDBJ whole genome shotgun (WGS) entry which is preliminary data.</text>
</comment>
<reference evidence="2 3" key="3">
    <citation type="submission" date="2019-11" db="EMBL/GenBank/DDBJ databases">
        <title>A de novo genome assembly of a pear dwarfing rootstock.</title>
        <authorList>
            <person name="Wang F."/>
            <person name="Wang J."/>
            <person name="Li S."/>
            <person name="Zhang Y."/>
            <person name="Fang M."/>
            <person name="Ma L."/>
            <person name="Zhao Y."/>
            <person name="Jiang S."/>
        </authorList>
    </citation>
    <scope>NUCLEOTIDE SEQUENCE [LARGE SCALE GENOMIC DNA]</scope>
    <source>
        <strain evidence="2">S2</strain>
        <tissue evidence="2">Leaf</tissue>
    </source>
</reference>
<dbReference type="EMBL" id="SMOL01000781">
    <property type="protein sequence ID" value="KAB2596150.1"/>
    <property type="molecule type" value="Genomic_DNA"/>
</dbReference>
<keyword evidence="3" id="KW-1185">Reference proteome</keyword>
<protein>
    <submittedName>
        <fullName evidence="2">Uncharacterized protein</fullName>
    </submittedName>
</protein>
<reference evidence="2 3" key="1">
    <citation type="submission" date="2019-09" db="EMBL/GenBank/DDBJ databases">
        <authorList>
            <person name="Ou C."/>
        </authorList>
    </citation>
    <scope>NUCLEOTIDE SEQUENCE [LARGE SCALE GENOMIC DNA]</scope>
    <source>
        <strain evidence="2">S2</strain>
        <tissue evidence="2">Leaf</tissue>
    </source>
</reference>
<gene>
    <name evidence="2" type="ORF">D8674_031600</name>
</gene>
<feature type="region of interest" description="Disordered" evidence="1">
    <location>
        <begin position="61"/>
        <end position="96"/>
    </location>
</feature>
<proteinExistence type="predicted"/>
<name>A0A5N5F4N4_9ROSA</name>
<evidence type="ECO:0000256" key="1">
    <source>
        <dbReference type="SAM" id="MobiDB-lite"/>
    </source>
</evidence>
<accession>A0A5N5F4N4</accession>
<sequence length="96" mass="10573">MLPRDRGVLDEAPPLPKRPHPCAFLLDFLPAIRVLLILERKKDGKAGPFHLLPQIFRPLSEAPNVSDSGIMSSNSGRRASRHQFGKGEDLPNPIGT</sequence>
<dbReference type="Proteomes" id="UP000327157">
    <property type="component" value="Chromosome 7"/>
</dbReference>